<keyword evidence="3" id="KW-1185">Reference proteome</keyword>
<dbReference type="AlphaFoldDB" id="A0A2H3AKP6"/>
<dbReference type="EMBL" id="KZ293504">
    <property type="protein sequence ID" value="PBK59469.1"/>
    <property type="molecule type" value="Genomic_DNA"/>
</dbReference>
<feature type="region of interest" description="Disordered" evidence="1">
    <location>
        <begin position="1"/>
        <end position="71"/>
    </location>
</feature>
<reference evidence="3" key="1">
    <citation type="journal article" date="2017" name="Nat. Ecol. Evol.">
        <title>Genome expansion and lineage-specific genetic innovations in the forest pathogenic fungi Armillaria.</title>
        <authorList>
            <person name="Sipos G."/>
            <person name="Prasanna A.N."/>
            <person name="Walter M.C."/>
            <person name="O'Connor E."/>
            <person name="Balint B."/>
            <person name="Krizsan K."/>
            <person name="Kiss B."/>
            <person name="Hess J."/>
            <person name="Varga T."/>
            <person name="Slot J."/>
            <person name="Riley R."/>
            <person name="Boka B."/>
            <person name="Rigling D."/>
            <person name="Barry K."/>
            <person name="Lee J."/>
            <person name="Mihaltcheva S."/>
            <person name="LaButti K."/>
            <person name="Lipzen A."/>
            <person name="Waldron R."/>
            <person name="Moloney N.M."/>
            <person name="Sperisen C."/>
            <person name="Kredics L."/>
            <person name="Vagvoelgyi C."/>
            <person name="Patrignani A."/>
            <person name="Fitzpatrick D."/>
            <person name="Nagy I."/>
            <person name="Doyle S."/>
            <person name="Anderson J.B."/>
            <person name="Grigoriev I.V."/>
            <person name="Gueldener U."/>
            <person name="Muensterkoetter M."/>
            <person name="Nagy L.G."/>
        </authorList>
    </citation>
    <scope>NUCLEOTIDE SEQUENCE [LARGE SCALE GENOMIC DNA]</scope>
    <source>
        <strain evidence="3">28-4</strain>
    </source>
</reference>
<feature type="compositionally biased region" description="Basic and acidic residues" evidence="1">
    <location>
        <begin position="8"/>
        <end position="22"/>
    </location>
</feature>
<protein>
    <submittedName>
        <fullName evidence="2">Uncharacterized protein</fullName>
    </submittedName>
</protein>
<name>A0A2H3AKP6_9AGAR</name>
<organism evidence="2 3">
    <name type="scientific">Armillaria solidipes</name>
    <dbReference type="NCBI Taxonomy" id="1076256"/>
    <lineage>
        <taxon>Eukaryota</taxon>
        <taxon>Fungi</taxon>
        <taxon>Dikarya</taxon>
        <taxon>Basidiomycota</taxon>
        <taxon>Agaricomycotina</taxon>
        <taxon>Agaricomycetes</taxon>
        <taxon>Agaricomycetidae</taxon>
        <taxon>Agaricales</taxon>
        <taxon>Marasmiineae</taxon>
        <taxon>Physalacriaceae</taxon>
        <taxon>Armillaria</taxon>
    </lineage>
</organism>
<evidence type="ECO:0000256" key="1">
    <source>
        <dbReference type="SAM" id="MobiDB-lite"/>
    </source>
</evidence>
<sequence length="100" mass="10641">MWVCEGMEGFRETSRNGGREAVDGGTGEFLAVYRDDSEQIPGRDGQESDAGSEVERRQGSGADSGSRRAARTEGDFCYSAVGEHSGRVSFTNMNATSGHG</sequence>
<gene>
    <name evidence="2" type="ORF">ARMSODRAFT_799233</name>
</gene>
<evidence type="ECO:0000313" key="2">
    <source>
        <dbReference type="EMBL" id="PBK59469.1"/>
    </source>
</evidence>
<proteinExistence type="predicted"/>
<accession>A0A2H3AKP6</accession>
<evidence type="ECO:0000313" key="3">
    <source>
        <dbReference type="Proteomes" id="UP000218334"/>
    </source>
</evidence>
<dbReference type="Proteomes" id="UP000218334">
    <property type="component" value="Unassembled WGS sequence"/>
</dbReference>